<organism evidence="2 3">
    <name type="scientific">Carnegiea gigantea</name>
    <dbReference type="NCBI Taxonomy" id="171969"/>
    <lineage>
        <taxon>Eukaryota</taxon>
        <taxon>Viridiplantae</taxon>
        <taxon>Streptophyta</taxon>
        <taxon>Embryophyta</taxon>
        <taxon>Tracheophyta</taxon>
        <taxon>Spermatophyta</taxon>
        <taxon>Magnoliopsida</taxon>
        <taxon>eudicotyledons</taxon>
        <taxon>Gunneridae</taxon>
        <taxon>Pentapetalae</taxon>
        <taxon>Caryophyllales</taxon>
        <taxon>Cactineae</taxon>
        <taxon>Cactaceae</taxon>
        <taxon>Cactoideae</taxon>
        <taxon>Echinocereeae</taxon>
        <taxon>Carnegiea</taxon>
    </lineage>
</organism>
<dbReference type="AlphaFoldDB" id="A0A9Q1QJF5"/>
<gene>
    <name evidence="2" type="ORF">Cgig2_018702</name>
</gene>
<evidence type="ECO:0000313" key="3">
    <source>
        <dbReference type="Proteomes" id="UP001153076"/>
    </source>
</evidence>
<accession>A0A9Q1QJF5</accession>
<evidence type="ECO:0000313" key="2">
    <source>
        <dbReference type="EMBL" id="KAJ8442425.1"/>
    </source>
</evidence>
<sequence length="562" mass="61904">MEERSLKLNVDLLQIYTSPPLPTLATKKLYSSLVNQCLFEMVTFMDKTTNNRRYLHIQPSENDVDGEETKLHIRNSTMSLCKSDCVGGPPRLPWWSKENLKTVEAFLLSSHTKVKENLPSYQLLRQDMEETDPHPRILSSIIDAGARGWDDCHVIFDELGVAIGQCIETFLAAFLTCWLCTFILPVRDVGCIHPATFNVALFMASGGLNEISHSSHPGRGGGYFLTHFLYVWLAKNFDAYELAGEASSSPCMVKFGGLGQAKSFQLEEAQELICSGGAFTGIHSSSIDLRRLALMTSLAIVRTSLSWSNTTPTDSIDNLGFKSYFLGDAIYSGETLVYFMNGGPGSSFFSTYNPHASDSKCKRSDLFDTNILKGEGKLGSKPKLKIPLDPFLPSLEDGSSRVKIPGIDIVIPAIPFLVIPIESIVRLPQLPIGVCEPNIEKVIELSPEGAENIMDILDAEPNPTECMGENDDVNFKEELAYVPLPSVSQCFPSIGRIPSFGKNLFDSRLRLDKSKGVCSPNDDEDKSIHRANAPSLVPSPQRLLRAPQGGISVFNVDAVKRK</sequence>
<keyword evidence="3" id="KW-1185">Reference proteome</keyword>
<proteinExistence type="predicted"/>
<name>A0A9Q1QJF5_9CARY</name>
<dbReference type="Proteomes" id="UP001153076">
    <property type="component" value="Unassembled WGS sequence"/>
</dbReference>
<dbReference type="EMBL" id="JAKOGI010000141">
    <property type="protein sequence ID" value="KAJ8442425.1"/>
    <property type="molecule type" value="Genomic_DNA"/>
</dbReference>
<protein>
    <submittedName>
        <fullName evidence="2">Uncharacterized protein</fullName>
    </submittedName>
</protein>
<evidence type="ECO:0000256" key="1">
    <source>
        <dbReference type="SAM" id="MobiDB-lite"/>
    </source>
</evidence>
<reference evidence="2" key="1">
    <citation type="submission" date="2022-04" db="EMBL/GenBank/DDBJ databases">
        <title>Carnegiea gigantea Genome sequencing and assembly v2.</title>
        <authorList>
            <person name="Copetti D."/>
            <person name="Sanderson M.J."/>
            <person name="Burquez A."/>
            <person name="Wojciechowski M.F."/>
        </authorList>
    </citation>
    <scope>NUCLEOTIDE SEQUENCE</scope>
    <source>
        <strain evidence="2">SGP5-SGP5p</strain>
        <tissue evidence="2">Aerial part</tissue>
    </source>
</reference>
<comment type="caution">
    <text evidence="2">The sequence shown here is derived from an EMBL/GenBank/DDBJ whole genome shotgun (WGS) entry which is preliminary data.</text>
</comment>
<feature type="region of interest" description="Disordered" evidence="1">
    <location>
        <begin position="515"/>
        <end position="534"/>
    </location>
</feature>
<dbReference type="OrthoDB" id="913267at2759"/>